<protein>
    <submittedName>
        <fullName evidence="2">Reactive intermediate/imine deaminase</fullName>
    </submittedName>
</protein>
<dbReference type="EMBL" id="BMJM01000002">
    <property type="protein sequence ID" value="GGE04393.1"/>
    <property type="molecule type" value="Genomic_DNA"/>
</dbReference>
<feature type="signal peptide" evidence="1">
    <location>
        <begin position="1"/>
        <end position="17"/>
    </location>
</feature>
<dbReference type="Pfam" id="PF01042">
    <property type="entry name" value="Ribonuc_L-PSP"/>
    <property type="match status" value="1"/>
</dbReference>
<evidence type="ECO:0000313" key="2">
    <source>
        <dbReference type="EMBL" id="GGE04393.1"/>
    </source>
</evidence>
<dbReference type="AlphaFoldDB" id="A0A916ZN39"/>
<dbReference type="InterPro" id="IPR035959">
    <property type="entry name" value="RutC-like_sf"/>
</dbReference>
<dbReference type="Gene3D" id="3.30.1330.40">
    <property type="entry name" value="RutC-like"/>
    <property type="match status" value="1"/>
</dbReference>
<name>A0A916ZN39_9SPHN</name>
<keyword evidence="1" id="KW-0732">Signal</keyword>
<dbReference type="SUPFAM" id="SSF55298">
    <property type="entry name" value="YjgF-like"/>
    <property type="match status" value="1"/>
</dbReference>
<dbReference type="InterPro" id="IPR006175">
    <property type="entry name" value="YjgF/YER057c/UK114"/>
</dbReference>
<comment type="caution">
    <text evidence="2">The sequence shown here is derived from an EMBL/GenBank/DDBJ whole genome shotgun (WGS) entry which is preliminary data.</text>
</comment>
<dbReference type="RefSeq" id="WP_207792497.1">
    <property type="nucleotide sequence ID" value="NZ_BMJM01000002.1"/>
</dbReference>
<keyword evidence="3" id="KW-1185">Reference proteome</keyword>
<proteinExistence type="predicted"/>
<dbReference type="GO" id="GO:0005829">
    <property type="term" value="C:cytosol"/>
    <property type="evidence" value="ECO:0007669"/>
    <property type="project" value="TreeGrafter"/>
</dbReference>
<dbReference type="Proteomes" id="UP000635071">
    <property type="component" value="Unassembled WGS sequence"/>
</dbReference>
<sequence length="146" mass="15510">MIRASALALLVATSATAAPTVHVTSPESIALNRPFSDATEVGGVLYLSGQIGAEPGADKVVSGGLEPETRQVMANIGAVLAKRGLTYDDLFKCTVMLADMKQWDAFNRIYVTYFKPGRFPSRSAFGTNGLARGAAVELECWANIAR</sequence>
<evidence type="ECO:0000256" key="1">
    <source>
        <dbReference type="SAM" id="SignalP"/>
    </source>
</evidence>
<reference evidence="2" key="2">
    <citation type="submission" date="2020-09" db="EMBL/GenBank/DDBJ databases">
        <authorList>
            <person name="Sun Q."/>
            <person name="Zhou Y."/>
        </authorList>
    </citation>
    <scope>NUCLEOTIDE SEQUENCE</scope>
    <source>
        <strain evidence="2">CGMCC 1.15519</strain>
    </source>
</reference>
<dbReference type="PANTHER" id="PTHR11803:SF39">
    <property type="entry name" value="2-IMINOBUTANOATE_2-IMINOPROPANOATE DEAMINASE"/>
    <property type="match status" value="1"/>
</dbReference>
<dbReference type="PANTHER" id="PTHR11803">
    <property type="entry name" value="2-IMINOBUTANOATE/2-IMINOPROPANOATE DEAMINASE RIDA"/>
    <property type="match status" value="1"/>
</dbReference>
<organism evidence="2 3">
    <name type="scientific">Sandarakinorhabdus glacialis</name>
    <dbReference type="NCBI Taxonomy" id="1614636"/>
    <lineage>
        <taxon>Bacteria</taxon>
        <taxon>Pseudomonadati</taxon>
        <taxon>Pseudomonadota</taxon>
        <taxon>Alphaproteobacteria</taxon>
        <taxon>Sphingomonadales</taxon>
        <taxon>Sphingosinicellaceae</taxon>
        <taxon>Sandarakinorhabdus</taxon>
    </lineage>
</organism>
<dbReference type="GO" id="GO:0019239">
    <property type="term" value="F:deaminase activity"/>
    <property type="evidence" value="ECO:0007669"/>
    <property type="project" value="TreeGrafter"/>
</dbReference>
<accession>A0A916ZN39</accession>
<feature type="chain" id="PRO_5037294987" evidence="1">
    <location>
        <begin position="18"/>
        <end position="146"/>
    </location>
</feature>
<gene>
    <name evidence="2" type="ORF">GCM10011529_08460</name>
</gene>
<dbReference type="CDD" id="cd00448">
    <property type="entry name" value="YjgF_YER057c_UK114_family"/>
    <property type="match status" value="1"/>
</dbReference>
<reference evidence="2" key="1">
    <citation type="journal article" date="2014" name="Int. J. Syst. Evol. Microbiol.">
        <title>Complete genome sequence of Corynebacterium casei LMG S-19264T (=DSM 44701T), isolated from a smear-ripened cheese.</title>
        <authorList>
            <consortium name="US DOE Joint Genome Institute (JGI-PGF)"/>
            <person name="Walter F."/>
            <person name="Albersmeier A."/>
            <person name="Kalinowski J."/>
            <person name="Ruckert C."/>
        </authorList>
    </citation>
    <scope>NUCLEOTIDE SEQUENCE</scope>
    <source>
        <strain evidence="2">CGMCC 1.15519</strain>
    </source>
</reference>
<evidence type="ECO:0000313" key="3">
    <source>
        <dbReference type="Proteomes" id="UP000635071"/>
    </source>
</evidence>